<dbReference type="GO" id="GO:0005524">
    <property type="term" value="F:ATP binding"/>
    <property type="evidence" value="ECO:0007669"/>
    <property type="project" value="InterPro"/>
</dbReference>
<keyword evidence="7" id="KW-0378">Hydrolase</keyword>
<reference evidence="7 8" key="1">
    <citation type="journal article" date="2015" name="Fungal Genet. Biol.">
        <title>Evolution of novel wood decay mechanisms in Agaricales revealed by the genome sequences of Fistulina hepatica and Cylindrobasidium torrendii.</title>
        <authorList>
            <person name="Floudas D."/>
            <person name="Held B.W."/>
            <person name="Riley R."/>
            <person name="Nagy L.G."/>
            <person name="Koehler G."/>
            <person name="Ransdell A.S."/>
            <person name="Younus H."/>
            <person name="Chow J."/>
            <person name="Chiniquy J."/>
            <person name="Lipzen A."/>
            <person name="Tritt A."/>
            <person name="Sun H."/>
            <person name="Haridas S."/>
            <person name="LaButti K."/>
            <person name="Ohm R.A."/>
            <person name="Kues U."/>
            <person name="Blanchette R.A."/>
            <person name="Grigoriev I.V."/>
            <person name="Minto R.E."/>
            <person name="Hibbett D.S."/>
        </authorList>
    </citation>
    <scope>NUCLEOTIDE SEQUENCE [LARGE SCALE GENOMIC DNA]</scope>
    <source>
        <strain evidence="7 8">ATCC 64428</strain>
    </source>
</reference>
<dbReference type="InterPro" id="IPR011545">
    <property type="entry name" value="DEAD/DEAH_box_helicase_dom"/>
</dbReference>
<dbReference type="AlphaFoldDB" id="A0A0D7A0E1"/>
<evidence type="ECO:0000313" key="7">
    <source>
        <dbReference type="EMBL" id="KIY43250.1"/>
    </source>
</evidence>
<dbReference type="GO" id="GO:0005737">
    <property type="term" value="C:cytoplasm"/>
    <property type="evidence" value="ECO:0007669"/>
    <property type="project" value="TreeGrafter"/>
</dbReference>
<comment type="similarity">
    <text evidence="1">Belongs to the helicase family. RecQ subfamily.</text>
</comment>
<dbReference type="GO" id="GO:0003677">
    <property type="term" value="F:DNA binding"/>
    <property type="evidence" value="ECO:0007669"/>
    <property type="project" value="UniProtKB-KW"/>
</dbReference>
<sequence>MTDQPLILWCSQEGRALARKILGDNPYVPHDYQIDGVVHTLDREHLVAVTPTGSGKSGYHAMPIRILLAIANDPYIISPYSYHVPKHPKALLIYPTNALEEQQAKNLNEFGIPAIAINSDILHTEHIAGHDLWKHARSDEVVALCLSPEQLVSKEFEQLLNDKDFVNSICLWGVDEIHFIESWGSMFRKAFLEIGHIHSRLGTSPPLVATTATLPSGEPMDFVLRFLNLRRGGFYFLHRSNARYDIQYIFRELQHSLTVYNFPQLYWVLESNRKTLIFCQTISLSFRLFAYFWHCPISATRDRNLFVCTIL</sequence>
<dbReference type="Pfam" id="PF00270">
    <property type="entry name" value="DEAD"/>
    <property type="match status" value="1"/>
</dbReference>
<dbReference type="SMART" id="SM00487">
    <property type="entry name" value="DEXDc"/>
    <property type="match status" value="1"/>
</dbReference>
<keyword evidence="2" id="KW-0238">DNA-binding</keyword>
<evidence type="ECO:0000313" key="8">
    <source>
        <dbReference type="Proteomes" id="UP000054144"/>
    </source>
</evidence>
<dbReference type="InterPro" id="IPR027417">
    <property type="entry name" value="P-loop_NTPase"/>
</dbReference>
<dbReference type="EC" id="5.6.2.4" evidence="5"/>
<proteinExistence type="inferred from homology"/>
<evidence type="ECO:0000256" key="4">
    <source>
        <dbReference type="ARBA" id="ARBA00034617"/>
    </source>
</evidence>
<dbReference type="PROSITE" id="PS51192">
    <property type="entry name" value="HELICASE_ATP_BIND_1"/>
    <property type="match status" value="1"/>
</dbReference>
<accession>A0A0D7A0E1</accession>
<dbReference type="OrthoDB" id="3269685at2759"/>
<dbReference type="GO" id="GO:0005694">
    <property type="term" value="C:chromosome"/>
    <property type="evidence" value="ECO:0007669"/>
    <property type="project" value="TreeGrafter"/>
</dbReference>
<evidence type="ECO:0000256" key="3">
    <source>
        <dbReference type="ARBA" id="ARBA00023235"/>
    </source>
</evidence>
<dbReference type="PANTHER" id="PTHR13710:SF105">
    <property type="entry name" value="ATP-DEPENDENT DNA HELICASE Q1"/>
    <property type="match status" value="1"/>
</dbReference>
<dbReference type="GO" id="GO:0016787">
    <property type="term" value="F:hydrolase activity"/>
    <property type="evidence" value="ECO:0007669"/>
    <property type="project" value="UniProtKB-KW"/>
</dbReference>
<evidence type="ECO:0000256" key="5">
    <source>
        <dbReference type="ARBA" id="ARBA00034808"/>
    </source>
</evidence>
<dbReference type="Gene3D" id="3.40.50.300">
    <property type="entry name" value="P-loop containing nucleotide triphosphate hydrolases"/>
    <property type="match status" value="1"/>
</dbReference>
<dbReference type="GO" id="GO:0009378">
    <property type="term" value="F:four-way junction helicase activity"/>
    <property type="evidence" value="ECO:0007669"/>
    <property type="project" value="TreeGrafter"/>
</dbReference>
<dbReference type="SUPFAM" id="SSF52540">
    <property type="entry name" value="P-loop containing nucleoside triphosphate hydrolases"/>
    <property type="match status" value="1"/>
</dbReference>
<evidence type="ECO:0000259" key="6">
    <source>
        <dbReference type="PROSITE" id="PS51192"/>
    </source>
</evidence>
<keyword evidence="8" id="KW-1185">Reference proteome</keyword>
<keyword evidence="3" id="KW-0413">Isomerase</keyword>
<feature type="domain" description="Helicase ATP-binding" evidence="6">
    <location>
        <begin position="37"/>
        <end position="232"/>
    </location>
</feature>
<name>A0A0D7A0E1_9AGAR</name>
<dbReference type="Proteomes" id="UP000054144">
    <property type="component" value="Unassembled WGS sequence"/>
</dbReference>
<dbReference type="GO" id="GO:0000724">
    <property type="term" value="P:double-strand break repair via homologous recombination"/>
    <property type="evidence" value="ECO:0007669"/>
    <property type="project" value="TreeGrafter"/>
</dbReference>
<dbReference type="InterPro" id="IPR014001">
    <property type="entry name" value="Helicase_ATP-bd"/>
</dbReference>
<dbReference type="PANTHER" id="PTHR13710">
    <property type="entry name" value="DNA HELICASE RECQ FAMILY MEMBER"/>
    <property type="match status" value="1"/>
</dbReference>
<protein>
    <recommendedName>
        <fullName evidence="5">DNA 3'-5' helicase</fullName>
        <ecNumber evidence="5">5.6.2.4</ecNumber>
    </recommendedName>
</protein>
<dbReference type="GO" id="GO:0043138">
    <property type="term" value="F:3'-5' DNA helicase activity"/>
    <property type="evidence" value="ECO:0007669"/>
    <property type="project" value="UniProtKB-EC"/>
</dbReference>
<evidence type="ECO:0000256" key="2">
    <source>
        <dbReference type="ARBA" id="ARBA00023125"/>
    </source>
</evidence>
<gene>
    <name evidence="7" type="ORF">FISHEDRAFT_53959</name>
</gene>
<evidence type="ECO:0000256" key="1">
    <source>
        <dbReference type="ARBA" id="ARBA00005446"/>
    </source>
</evidence>
<dbReference type="EMBL" id="KN882115">
    <property type="protein sequence ID" value="KIY43250.1"/>
    <property type="molecule type" value="Genomic_DNA"/>
</dbReference>
<organism evidence="7 8">
    <name type="scientific">Fistulina hepatica ATCC 64428</name>
    <dbReference type="NCBI Taxonomy" id="1128425"/>
    <lineage>
        <taxon>Eukaryota</taxon>
        <taxon>Fungi</taxon>
        <taxon>Dikarya</taxon>
        <taxon>Basidiomycota</taxon>
        <taxon>Agaricomycotina</taxon>
        <taxon>Agaricomycetes</taxon>
        <taxon>Agaricomycetidae</taxon>
        <taxon>Agaricales</taxon>
        <taxon>Fistulinaceae</taxon>
        <taxon>Fistulina</taxon>
    </lineage>
</organism>
<comment type="catalytic activity">
    <reaction evidence="4">
        <text>Couples ATP hydrolysis with the unwinding of duplex DNA by translocating in the 3'-5' direction.</text>
        <dbReference type="EC" id="5.6.2.4"/>
    </reaction>
</comment>